<keyword evidence="13" id="KW-1185">Reference proteome</keyword>
<evidence type="ECO:0000259" key="10">
    <source>
        <dbReference type="Pfam" id="PF20451"/>
    </source>
</evidence>
<dbReference type="Proteomes" id="UP000298652">
    <property type="component" value="Chromosome 1"/>
</dbReference>
<gene>
    <name evidence="12" type="ORF">SEVIR_1G206600v2</name>
</gene>
<feature type="region of interest" description="Disordered" evidence="8">
    <location>
        <begin position="589"/>
        <end position="609"/>
    </location>
</feature>
<dbReference type="GO" id="GO:0005634">
    <property type="term" value="C:nucleus"/>
    <property type="evidence" value="ECO:0007669"/>
    <property type="project" value="UniProtKB-SubCell"/>
</dbReference>
<dbReference type="InterPro" id="IPR046830">
    <property type="entry name" value="Calmod_bind_M"/>
</dbReference>
<feature type="domain" description="Calmodulin binding protein C-terminal" evidence="11">
    <location>
        <begin position="490"/>
        <end position="548"/>
    </location>
</feature>
<sequence>MGATRAHSPSPDHAHGAATNRTDESRVDSGLGGRLERPIQHPTGVRKSFSPFPFGPHDRRGKTREYSSPANAAPCINKPTASLAVSAFQSVPLAAGRVIVSSSSAPPPAAFPPISASRAPAMSLSRPRRGREEEEEVEEEQGGGPAGGEGSTPAKRRRCSCPCCFRHQCSKDFYEGQIDILKKEMQCMSKGFIEERKVFQREMQEFYQNSQLQLQEQISEQNRSMELIREQLNTLISDIRTPGDHVPENSNLRTLPHQRKVRTCRLKFESKCCEDKYSGHVITADDGNPITVAIYDHDNKIIRNGPLSSLQVKIVVLDGEFNKENKEQWSRESFLNNIRVYGRTGKPPLLASELYVRLENGVANLCGIKFQDNVPSRKFRLGVMEADERISETILEGISEPFTIKSGRGFSYRKDPHPSLSDPIYKLHKIQENGDRHRLLEKMHINQVHDFLRFYNKDANSLRAACKNISDHDWNTIVNHALSCKPGHRHYSYHIPAKDATMFFNSLYKIVGAEFNGKYTYYEELNDTQKGLVEVSKKKAYDNLKLVQYEGKNSVHEHQVIFGDKGNNYLPGLSSMPQSPSPLTRFHDGISPHGEVSESAPAQESPRPRQRWAKIVTVVTTLRFLNKKPQACPGEVSPTPTPTPTPDTGFGMAYLSDNLMLGADIEMCPIPLIESSPWMTEWPFNFYEWE</sequence>
<proteinExistence type="inferred from homology"/>
<evidence type="ECO:0000313" key="12">
    <source>
        <dbReference type="EMBL" id="TKW39846.1"/>
    </source>
</evidence>
<evidence type="ECO:0000259" key="11">
    <source>
        <dbReference type="Pfam" id="PF20452"/>
    </source>
</evidence>
<feature type="domain" description="Calmodulin binding protein-like N-terminal" evidence="9">
    <location>
        <begin position="265"/>
        <end position="405"/>
    </location>
</feature>
<evidence type="ECO:0000256" key="5">
    <source>
        <dbReference type="ARBA" id="ARBA00023159"/>
    </source>
</evidence>
<feature type="domain" description="Calmodulin binding protein central" evidence="10">
    <location>
        <begin position="420"/>
        <end position="484"/>
    </location>
</feature>
<dbReference type="InterPro" id="IPR012416">
    <property type="entry name" value="CBP60"/>
</dbReference>
<evidence type="ECO:0008006" key="14">
    <source>
        <dbReference type="Google" id="ProtNLM"/>
    </source>
</evidence>
<evidence type="ECO:0000256" key="6">
    <source>
        <dbReference type="ARBA" id="ARBA00023163"/>
    </source>
</evidence>
<accession>A0A4V6DFL3</accession>
<dbReference type="Pfam" id="PF20452">
    <property type="entry name" value="Calmod_bind_C"/>
    <property type="match status" value="1"/>
</dbReference>
<feature type="compositionally biased region" description="Basic and acidic residues" evidence="8">
    <location>
        <begin position="10"/>
        <end position="27"/>
    </location>
</feature>
<feature type="compositionally biased region" description="Low complexity" evidence="8">
    <location>
        <begin position="112"/>
        <end position="121"/>
    </location>
</feature>
<dbReference type="Pfam" id="PF07887">
    <property type="entry name" value="Calmodulin_bind"/>
    <property type="match status" value="1"/>
</dbReference>
<dbReference type="InterPro" id="IPR046829">
    <property type="entry name" value="Calmod_bind_C"/>
</dbReference>
<evidence type="ECO:0000256" key="2">
    <source>
        <dbReference type="ARBA" id="ARBA00007214"/>
    </source>
</evidence>
<dbReference type="GO" id="GO:0080142">
    <property type="term" value="P:regulation of salicylic acid biosynthetic process"/>
    <property type="evidence" value="ECO:0007669"/>
    <property type="project" value="TreeGrafter"/>
</dbReference>
<name>A0A4V6DFL3_SETVI</name>
<evidence type="ECO:0000256" key="1">
    <source>
        <dbReference type="ARBA" id="ARBA00004123"/>
    </source>
</evidence>
<comment type="similarity">
    <text evidence="2">Belongs to the plant ACBP60 protein family.</text>
</comment>
<evidence type="ECO:0000256" key="3">
    <source>
        <dbReference type="ARBA" id="ARBA00023015"/>
    </source>
</evidence>
<dbReference type="GO" id="GO:0043565">
    <property type="term" value="F:sequence-specific DNA binding"/>
    <property type="evidence" value="ECO:0007669"/>
    <property type="project" value="TreeGrafter"/>
</dbReference>
<dbReference type="PANTHER" id="PTHR31713:SF55">
    <property type="entry name" value="OS11G0663100 PROTEIN"/>
    <property type="match status" value="1"/>
</dbReference>
<organism evidence="12 13">
    <name type="scientific">Setaria viridis</name>
    <name type="common">Green bristlegrass</name>
    <name type="synonym">Setaria italica subsp. viridis</name>
    <dbReference type="NCBI Taxonomy" id="4556"/>
    <lineage>
        <taxon>Eukaryota</taxon>
        <taxon>Viridiplantae</taxon>
        <taxon>Streptophyta</taxon>
        <taxon>Embryophyta</taxon>
        <taxon>Tracheophyta</taxon>
        <taxon>Spermatophyta</taxon>
        <taxon>Magnoliopsida</taxon>
        <taxon>Liliopsida</taxon>
        <taxon>Poales</taxon>
        <taxon>Poaceae</taxon>
        <taxon>PACMAD clade</taxon>
        <taxon>Panicoideae</taxon>
        <taxon>Panicodae</taxon>
        <taxon>Paniceae</taxon>
        <taxon>Cenchrinae</taxon>
        <taxon>Setaria</taxon>
    </lineage>
</organism>
<evidence type="ECO:0000259" key="9">
    <source>
        <dbReference type="Pfam" id="PF07887"/>
    </source>
</evidence>
<dbReference type="GO" id="GO:0003700">
    <property type="term" value="F:DNA-binding transcription factor activity"/>
    <property type="evidence" value="ECO:0007669"/>
    <property type="project" value="TreeGrafter"/>
</dbReference>
<dbReference type="PANTHER" id="PTHR31713">
    <property type="entry name" value="OS02G0177800 PROTEIN"/>
    <property type="match status" value="1"/>
</dbReference>
<dbReference type="Pfam" id="PF20451">
    <property type="entry name" value="Calmod_bind_M"/>
    <property type="match status" value="1"/>
</dbReference>
<dbReference type="AlphaFoldDB" id="A0A4V6DFL3"/>
<keyword evidence="7" id="KW-0539">Nucleus</keyword>
<evidence type="ECO:0000256" key="4">
    <source>
        <dbReference type="ARBA" id="ARBA00023125"/>
    </source>
</evidence>
<keyword evidence="6" id="KW-0804">Transcription</keyword>
<dbReference type="EMBL" id="CM016552">
    <property type="protein sequence ID" value="TKW39846.1"/>
    <property type="molecule type" value="Genomic_DNA"/>
</dbReference>
<evidence type="ECO:0000256" key="7">
    <source>
        <dbReference type="ARBA" id="ARBA00023242"/>
    </source>
</evidence>
<feature type="region of interest" description="Disordered" evidence="8">
    <location>
        <begin position="1"/>
        <end position="74"/>
    </location>
</feature>
<keyword evidence="3" id="KW-0805">Transcription regulation</keyword>
<keyword evidence="5" id="KW-0010">Activator</keyword>
<dbReference type="OMA" id="ACHEHEL"/>
<keyword evidence="4" id="KW-0238">DNA-binding</keyword>
<protein>
    <recommendedName>
        <fullName evidence="14">Calmodulin-binding protein</fullName>
    </recommendedName>
</protein>
<dbReference type="GO" id="GO:0005516">
    <property type="term" value="F:calmodulin binding"/>
    <property type="evidence" value="ECO:0007669"/>
    <property type="project" value="InterPro"/>
</dbReference>
<dbReference type="Gramene" id="TKW39846">
    <property type="protein sequence ID" value="TKW39846"/>
    <property type="gene ID" value="SEVIR_1G206600v2"/>
</dbReference>
<reference evidence="12" key="1">
    <citation type="submission" date="2019-03" db="EMBL/GenBank/DDBJ databases">
        <title>WGS assembly of Setaria viridis.</title>
        <authorList>
            <person name="Huang P."/>
            <person name="Jenkins J."/>
            <person name="Grimwood J."/>
            <person name="Barry K."/>
            <person name="Healey A."/>
            <person name="Mamidi S."/>
            <person name="Sreedasyam A."/>
            <person name="Shu S."/>
            <person name="Feldman M."/>
            <person name="Wu J."/>
            <person name="Yu Y."/>
            <person name="Chen C."/>
            <person name="Johnson J."/>
            <person name="Rokhsar D."/>
            <person name="Baxter I."/>
            <person name="Schmutz J."/>
            <person name="Brutnell T."/>
            <person name="Kellogg E."/>
        </authorList>
    </citation>
    <scope>NUCLEOTIDE SEQUENCE [LARGE SCALE GENOMIC DNA]</scope>
</reference>
<evidence type="ECO:0000313" key="13">
    <source>
        <dbReference type="Proteomes" id="UP000298652"/>
    </source>
</evidence>
<feature type="region of interest" description="Disordered" evidence="8">
    <location>
        <begin position="103"/>
        <end position="155"/>
    </location>
</feature>
<evidence type="ECO:0000256" key="8">
    <source>
        <dbReference type="SAM" id="MobiDB-lite"/>
    </source>
</evidence>
<comment type="subcellular location">
    <subcellularLocation>
        <location evidence="1">Nucleus</location>
    </subcellularLocation>
</comment>
<dbReference type="InterPro" id="IPR046831">
    <property type="entry name" value="Calmodulin_bind_N"/>
</dbReference>